<dbReference type="AlphaFoldDB" id="A0A444YBH5"/>
<evidence type="ECO:0000313" key="1">
    <source>
        <dbReference type="EMBL" id="RYQ99300.1"/>
    </source>
</evidence>
<organism evidence="1 2">
    <name type="scientific">Arachis hypogaea</name>
    <name type="common">Peanut</name>
    <dbReference type="NCBI Taxonomy" id="3818"/>
    <lineage>
        <taxon>Eukaryota</taxon>
        <taxon>Viridiplantae</taxon>
        <taxon>Streptophyta</taxon>
        <taxon>Embryophyta</taxon>
        <taxon>Tracheophyta</taxon>
        <taxon>Spermatophyta</taxon>
        <taxon>Magnoliopsida</taxon>
        <taxon>eudicotyledons</taxon>
        <taxon>Gunneridae</taxon>
        <taxon>Pentapetalae</taxon>
        <taxon>rosids</taxon>
        <taxon>fabids</taxon>
        <taxon>Fabales</taxon>
        <taxon>Fabaceae</taxon>
        <taxon>Papilionoideae</taxon>
        <taxon>50 kb inversion clade</taxon>
        <taxon>dalbergioids sensu lato</taxon>
        <taxon>Dalbergieae</taxon>
        <taxon>Pterocarpus clade</taxon>
        <taxon>Arachis</taxon>
    </lineage>
</organism>
<protein>
    <recommendedName>
        <fullName evidence="3">SWIM-type domain-containing protein</fullName>
    </recommendedName>
</protein>
<proteinExistence type="predicted"/>
<evidence type="ECO:0000313" key="2">
    <source>
        <dbReference type="Proteomes" id="UP000289738"/>
    </source>
</evidence>
<dbReference type="Proteomes" id="UP000289738">
    <property type="component" value="Chromosome B07"/>
</dbReference>
<name>A0A444YBH5_ARAHY</name>
<reference evidence="1 2" key="1">
    <citation type="submission" date="2019-01" db="EMBL/GenBank/DDBJ databases">
        <title>Sequencing of cultivated peanut Arachis hypogaea provides insights into genome evolution and oil improvement.</title>
        <authorList>
            <person name="Chen X."/>
        </authorList>
    </citation>
    <scope>NUCLEOTIDE SEQUENCE [LARGE SCALE GENOMIC DNA]</scope>
    <source>
        <strain evidence="2">cv. Fuhuasheng</strain>
        <tissue evidence="1">Leaves</tissue>
    </source>
</reference>
<dbReference type="EMBL" id="SDMP01000017">
    <property type="protein sequence ID" value="RYQ99300.1"/>
    <property type="molecule type" value="Genomic_DNA"/>
</dbReference>
<comment type="caution">
    <text evidence="1">The sequence shown here is derived from an EMBL/GenBank/DDBJ whole genome shotgun (WGS) entry which is preliminary data.</text>
</comment>
<evidence type="ECO:0008006" key="3">
    <source>
        <dbReference type="Google" id="ProtNLM"/>
    </source>
</evidence>
<keyword evidence="2" id="KW-1185">Reference proteome</keyword>
<accession>A0A444YBH5</accession>
<sequence>MLAEGCCVPKNYAEEVECVNCNVNEFFGDTFYDNWDERAVDSIDEFRYINLKEITASEDEHNHDMLDDRLNFKLPEHRKMNDAAIDQMNLMLKFLRCICQMRSREAQSELASVVRDLVLKSLLHALERFTANTLTREIFMLFKPMLSRACMLKVRSCTLTPSYEISTMSMSKNPNKEWNVSHYRDRSIFKCSCFRMELLGIPCDRIVSSSSTS</sequence>
<gene>
    <name evidence="1" type="ORF">Ahy_B07g087216</name>
</gene>